<dbReference type="Pfam" id="PF01554">
    <property type="entry name" value="MatE"/>
    <property type="match status" value="2"/>
</dbReference>
<feature type="transmembrane region" description="Helical" evidence="6">
    <location>
        <begin position="51"/>
        <end position="73"/>
    </location>
</feature>
<sequence length="492" mass="53459">MKMGRELEQDCEAPLLLRICEGDVDGTLGPKNPQKALISEMKRQVRLAGPLMSVSFLMYCVQVISVMFVGHLGELPLSGASMATSFASVTGFSLLNGMGSALDTLCGQSYGAKQYHMVGIHMQRAMVVALLVSVPIALIWANTGHILVAAGQDPEISMEAGKYARFMIPSIFAYGLVQCHTRFLQAQNNVLPMMISTGFSTLLHFFVCWILVLKSGLGNKGAAIANATTYWINLLILASYVNFSSACKNTWSGFSCEAFHKILNFLKLAIPSAAMVCLEIWTFELVVLLSGFLPNPKLETSVLSISLNLSTIFYMIPFGLSGAVSTRVSNELGAGHPHAARLAVCAAVFIVVTAAILVVSIMLLMRRMLGYCYSNETEVVEYIARIIPLLAISHSLDGIQSVFSGTTRGCGWQKLGALINLGAYYLVGVPSAVLFAFFFKIGGKGLWMGIICGLFTQTLLLLILTLSADWEQQVKKAKERLFNHLSSKEMDS</sequence>
<keyword evidence="8" id="KW-1185">Reference proteome</keyword>
<feature type="transmembrane region" description="Helical" evidence="6">
    <location>
        <begin position="301"/>
        <end position="320"/>
    </location>
</feature>
<dbReference type="EMBL" id="JBBNAE010000009">
    <property type="protein sequence ID" value="KAK9096180.1"/>
    <property type="molecule type" value="Genomic_DNA"/>
</dbReference>
<feature type="transmembrane region" description="Helical" evidence="6">
    <location>
        <begin position="190"/>
        <end position="212"/>
    </location>
</feature>
<evidence type="ECO:0000256" key="1">
    <source>
        <dbReference type="ARBA" id="ARBA00004141"/>
    </source>
</evidence>
<comment type="caution">
    <text evidence="7">The sequence shown here is derived from an EMBL/GenBank/DDBJ whole genome shotgun (WGS) entry which is preliminary data.</text>
</comment>
<dbReference type="PANTHER" id="PTHR11206">
    <property type="entry name" value="MULTIDRUG RESISTANCE PROTEIN"/>
    <property type="match status" value="1"/>
</dbReference>
<feature type="transmembrane region" description="Helical" evidence="6">
    <location>
        <begin position="417"/>
        <end position="439"/>
    </location>
</feature>
<dbReference type="InterPro" id="IPR045069">
    <property type="entry name" value="MATE_euk"/>
</dbReference>
<feature type="transmembrane region" description="Helical" evidence="6">
    <location>
        <begin position="268"/>
        <end position="289"/>
    </location>
</feature>
<accession>A0AAP0HUB9</accession>
<evidence type="ECO:0000256" key="4">
    <source>
        <dbReference type="ARBA" id="ARBA00022989"/>
    </source>
</evidence>
<proteinExistence type="inferred from homology"/>
<dbReference type="NCBIfam" id="TIGR00797">
    <property type="entry name" value="matE"/>
    <property type="match status" value="1"/>
</dbReference>
<evidence type="ECO:0000313" key="8">
    <source>
        <dbReference type="Proteomes" id="UP001417504"/>
    </source>
</evidence>
<dbReference type="GO" id="GO:0042910">
    <property type="term" value="F:xenobiotic transmembrane transporter activity"/>
    <property type="evidence" value="ECO:0007669"/>
    <property type="project" value="InterPro"/>
</dbReference>
<keyword evidence="3 6" id="KW-0812">Transmembrane</keyword>
<dbReference type="InterPro" id="IPR002528">
    <property type="entry name" value="MATE_fam"/>
</dbReference>
<evidence type="ECO:0000313" key="7">
    <source>
        <dbReference type="EMBL" id="KAK9096180.1"/>
    </source>
</evidence>
<dbReference type="GO" id="GO:1990961">
    <property type="term" value="P:xenobiotic detoxification by transmembrane export across the plasma membrane"/>
    <property type="evidence" value="ECO:0007669"/>
    <property type="project" value="InterPro"/>
</dbReference>
<dbReference type="GO" id="GO:0015297">
    <property type="term" value="F:antiporter activity"/>
    <property type="evidence" value="ECO:0007669"/>
    <property type="project" value="InterPro"/>
</dbReference>
<evidence type="ECO:0000256" key="3">
    <source>
        <dbReference type="ARBA" id="ARBA00022692"/>
    </source>
</evidence>
<gene>
    <name evidence="7" type="ORF">Sjap_021677</name>
</gene>
<feature type="transmembrane region" description="Helical" evidence="6">
    <location>
        <begin position="224"/>
        <end position="243"/>
    </location>
</feature>
<comment type="subcellular location">
    <subcellularLocation>
        <location evidence="1">Membrane</location>
        <topology evidence="1">Multi-pass membrane protein</topology>
    </subcellularLocation>
</comment>
<feature type="transmembrane region" description="Helical" evidence="6">
    <location>
        <begin position="127"/>
        <end position="148"/>
    </location>
</feature>
<feature type="transmembrane region" description="Helical" evidence="6">
    <location>
        <begin position="445"/>
        <end position="468"/>
    </location>
</feature>
<feature type="transmembrane region" description="Helical" evidence="6">
    <location>
        <begin position="340"/>
        <end position="364"/>
    </location>
</feature>
<evidence type="ECO:0000256" key="2">
    <source>
        <dbReference type="ARBA" id="ARBA00010199"/>
    </source>
</evidence>
<evidence type="ECO:0000256" key="5">
    <source>
        <dbReference type="ARBA" id="ARBA00023136"/>
    </source>
</evidence>
<protein>
    <recommendedName>
        <fullName evidence="6">Protein DETOXIFICATION</fullName>
    </recommendedName>
    <alternativeName>
        <fullName evidence="6">Multidrug and toxic compound extrusion protein</fullName>
    </alternativeName>
</protein>
<evidence type="ECO:0000256" key="6">
    <source>
        <dbReference type="RuleBase" id="RU004914"/>
    </source>
</evidence>
<dbReference type="AlphaFoldDB" id="A0AAP0HUB9"/>
<dbReference type="CDD" id="cd13132">
    <property type="entry name" value="MATE_eukaryotic"/>
    <property type="match status" value="1"/>
</dbReference>
<dbReference type="Proteomes" id="UP001417504">
    <property type="component" value="Unassembled WGS sequence"/>
</dbReference>
<reference evidence="7 8" key="1">
    <citation type="submission" date="2024-01" db="EMBL/GenBank/DDBJ databases">
        <title>Genome assemblies of Stephania.</title>
        <authorList>
            <person name="Yang L."/>
        </authorList>
    </citation>
    <scope>NUCLEOTIDE SEQUENCE [LARGE SCALE GENOMIC DNA]</scope>
    <source>
        <strain evidence="7">QJT</strain>
        <tissue evidence="7">Leaf</tissue>
    </source>
</reference>
<keyword evidence="5 6" id="KW-0472">Membrane</keyword>
<keyword evidence="4 6" id="KW-1133">Transmembrane helix</keyword>
<organism evidence="7 8">
    <name type="scientific">Stephania japonica</name>
    <dbReference type="NCBI Taxonomy" id="461633"/>
    <lineage>
        <taxon>Eukaryota</taxon>
        <taxon>Viridiplantae</taxon>
        <taxon>Streptophyta</taxon>
        <taxon>Embryophyta</taxon>
        <taxon>Tracheophyta</taxon>
        <taxon>Spermatophyta</taxon>
        <taxon>Magnoliopsida</taxon>
        <taxon>Ranunculales</taxon>
        <taxon>Menispermaceae</taxon>
        <taxon>Menispermoideae</taxon>
        <taxon>Cissampelideae</taxon>
        <taxon>Stephania</taxon>
    </lineage>
</organism>
<name>A0AAP0HUB9_9MAGN</name>
<comment type="similarity">
    <text evidence="2 6">Belongs to the multi antimicrobial extrusion (MATE) (TC 2.A.66.1) family.</text>
</comment>
<feature type="transmembrane region" description="Helical" evidence="6">
    <location>
        <begin position="85"/>
        <end position="106"/>
    </location>
</feature>
<dbReference type="GO" id="GO:0016020">
    <property type="term" value="C:membrane"/>
    <property type="evidence" value="ECO:0007669"/>
    <property type="project" value="UniProtKB-SubCell"/>
</dbReference>